<proteinExistence type="predicted"/>
<accession>A0ACC0UU44</accession>
<evidence type="ECO:0000313" key="2">
    <source>
        <dbReference type="Proteomes" id="UP001163324"/>
    </source>
</evidence>
<evidence type="ECO:0000313" key="1">
    <source>
        <dbReference type="EMBL" id="KAI9897626.1"/>
    </source>
</evidence>
<keyword evidence="2" id="KW-1185">Reference proteome</keyword>
<protein>
    <submittedName>
        <fullName evidence="1">Uncharacterized protein</fullName>
    </submittedName>
</protein>
<reference evidence="1" key="1">
    <citation type="submission" date="2022-10" db="EMBL/GenBank/DDBJ databases">
        <title>Complete Genome of Trichothecium roseum strain YXFP-22015, a Plant Pathogen Isolated from Citrus.</title>
        <authorList>
            <person name="Wang Y."/>
            <person name="Zhu L."/>
        </authorList>
    </citation>
    <scope>NUCLEOTIDE SEQUENCE</scope>
    <source>
        <strain evidence="1">YXFP-22015</strain>
    </source>
</reference>
<dbReference type="EMBL" id="CM047946">
    <property type="protein sequence ID" value="KAI9897626.1"/>
    <property type="molecule type" value="Genomic_DNA"/>
</dbReference>
<comment type="caution">
    <text evidence="1">The sequence shown here is derived from an EMBL/GenBank/DDBJ whole genome shotgun (WGS) entry which is preliminary data.</text>
</comment>
<dbReference type="Proteomes" id="UP001163324">
    <property type="component" value="Chromosome 7"/>
</dbReference>
<organism evidence="1 2">
    <name type="scientific">Trichothecium roseum</name>
    <dbReference type="NCBI Taxonomy" id="47278"/>
    <lineage>
        <taxon>Eukaryota</taxon>
        <taxon>Fungi</taxon>
        <taxon>Dikarya</taxon>
        <taxon>Ascomycota</taxon>
        <taxon>Pezizomycotina</taxon>
        <taxon>Sordariomycetes</taxon>
        <taxon>Hypocreomycetidae</taxon>
        <taxon>Hypocreales</taxon>
        <taxon>Hypocreales incertae sedis</taxon>
        <taxon>Trichothecium</taxon>
    </lineage>
</organism>
<sequence>MAPCTPQAETQSRERALSEATSNDSIVTPSSTAPEHRPGPVDQDPAAWLMDGNAVSDALLQGGDSHHHLLTSGTIFDEGVYQRVPDRIGKEPAHIFRHITPLVAPSPETFALMGSRELEDIFETVYFYPGNKSDDDDCARSNKSSNSSSGGGDMNEAELGLTYQIVSTAWSGQTASSWPSSSERPRTSPTVPSPNSVPVLHVGVLSTGVAESSDDPQRPEDLAASWAKPTLEWFVKLHRRAGRLDELDGQLLVFSMVHDNRRLRIMGHGVRLANNNADNQGRGTHDVKFETRLLTSMDNFIEKNRWAGYHFSYNLYHIWVPRHLQRIRDLYLETQGLESPESETYDWDEQPGTYWGRQRTDNPPPKGNSDHDVQPILLTAHQDVVPVSESEEAKEYWKYEPQQEGSEWHFRRSTRNSQSVSSWNFSITGSEDASSGGAGRGSTDNRPRGGRHLSWPEDELSPGEGWSPPKPLGSLGSDSEFPAIWGSLTAEDKEKATTPSNEDEDKHEDSETDASTAKRDKMRPSRGTGRDSCNSDDDASAINKGPDATEDADIRSGQEYYITPVMRWGQQH</sequence>
<name>A0ACC0UU44_9HYPO</name>
<gene>
    <name evidence="1" type="ORF">N3K66_007482</name>
</gene>